<feature type="compositionally biased region" description="Polar residues" evidence="5">
    <location>
        <begin position="616"/>
        <end position="628"/>
    </location>
</feature>
<feature type="compositionally biased region" description="Basic residues" evidence="5">
    <location>
        <begin position="323"/>
        <end position="337"/>
    </location>
</feature>
<dbReference type="PROSITE" id="PS01359">
    <property type="entry name" value="ZF_PHD_1"/>
    <property type="match status" value="1"/>
</dbReference>
<dbReference type="CDD" id="cd16635">
    <property type="entry name" value="mRING-HC-C3HC3D_PHRF1"/>
    <property type="match status" value="1"/>
</dbReference>
<accession>A0AAY4D252</accession>
<dbReference type="PANTHER" id="PTHR12618">
    <property type="entry name" value="PHD AND RING FINGER DOMAIN-CONTAINING PROTEIN 1"/>
    <property type="match status" value="1"/>
</dbReference>
<feature type="compositionally biased region" description="Polar residues" evidence="5">
    <location>
        <begin position="1527"/>
        <end position="1536"/>
    </location>
</feature>
<dbReference type="InterPro" id="IPR011011">
    <property type="entry name" value="Znf_FYVE_PHD"/>
</dbReference>
<feature type="domain" description="RING-type" evidence="7">
    <location>
        <begin position="99"/>
        <end position="140"/>
    </location>
</feature>
<dbReference type="PROSITE" id="PS50089">
    <property type="entry name" value="ZF_RING_2"/>
    <property type="match status" value="1"/>
</dbReference>
<feature type="region of interest" description="Disordered" evidence="5">
    <location>
        <begin position="234"/>
        <end position="273"/>
    </location>
</feature>
<name>A0AAY4D252_9TELE</name>
<evidence type="ECO:0008006" key="10">
    <source>
        <dbReference type="Google" id="ProtNLM"/>
    </source>
</evidence>
<feature type="compositionally biased region" description="Basic and acidic residues" evidence="5">
    <location>
        <begin position="1108"/>
        <end position="1117"/>
    </location>
</feature>
<dbReference type="PROSITE" id="PS50016">
    <property type="entry name" value="ZF_PHD_2"/>
    <property type="match status" value="1"/>
</dbReference>
<dbReference type="Pfam" id="PF13639">
    <property type="entry name" value="zf-RING_2"/>
    <property type="match status" value="1"/>
</dbReference>
<feature type="compositionally biased region" description="Basic and acidic residues" evidence="5">
    <location>
        <begin position="1131"/>
        <end position="1154"/>
    </location>
</feature>
<keyword evidence="2 4" id="KW-0863">Zinc-finger</keyword>
<feature type="region of interest" description="Disordered" evidence="5">
    <location>
        <begin position="1521"/>
        <end position="1546"/>
    </location>
</feature>
<feature type="compositionally biased region" description="Basic residues" evidence="5">
    <location>
        <begin position="1047"/>
        <end position="1056"/>
    </location>
</feature>
<dbReference type="InterPro" id="IPR017907">
    <property type="entry name" value="Znf_RING_CS"/>
</dbReference>
<evidence type="ECO:0000259" key="6">
    <source>
        <dbReference type="PROSITE" id="PS50016"/>
    </source>
</evidence>
<proteinExistence type="predicted"/>
<feature type="region of interest" description="Disordered" evidence="5">
    <location>
        <begin position="1"/>
        <end position="92"/>
    </location>
</feature>
<evidence type="ECO:0000256" key="5">
    <source>
        <dbReference type="SAM" id="MobiDB-lite"/>
    </source>
</evidence>
<protein>
    <recommendedName>
        <fullName evidence="10">PHD and RING finger domain-containing protein 1</fullName>
    </recommendedName>
</protein>
<feature type="region of interest" description="Disordered" evidence="5">
    <location>
        <begin position="1623"/>
        <end position="1644"/>
    </location>
</feature>
<sequence length="1644" mass="181494">MDEEDSQDELINRNTSQKSRRPTSIIWSDNDEDSNDGDDSGEEEIDSDEEDDHKEEEEEEDEEGVSDEGDCDGKELEGAVGGPSTDLAGLSSDEDSEKCPICLNSFHEQPVATPESCEHYFCLDCILEWSKNANSCPVDRIVFKNICLRTCYGGKVQKHIEVEKKVKEGEDEQVDVDLEQTNCEVCGGSDREDRLLLCDGCDAGYHMECLTPPLDAVPVEEWFCPECAANSRNGGGAVGDSNERPSTSRSRSSTSRPTRAIARTQQSERVRASINRHRITQARTAQLAPRYMIQSTWLDETINAVVAGMNTAVYMRNLTPRATSRRRRKTVKRRKGKSTSGGKTAGTGVKRRKRKVRRKKSRRKLVVKKESSSRCRIARNLGLGKPARSTSIPSVYRPTEQSLGSMRMDIGAASLSVYGDPFDLDPFEDGEEEEMEETPSSLLDLKRGGLSRSALRSHHPVARPITAGLSRQGQSVAPAEVVAAPVPDLLGSILSGQNLLMMDSANVVINRDGSLKAIKPVNTAFRNSSVSETANTSTSASSPFSSNEDAGPYCTPLSRTSPSHSSTSSHTSPPHTSTSLRLPTPTLQPHSDLQPNGLNCLGPSQGSALGKARNPWVSQRPMSNPSELHNSERQDLAIQQEPAAKKAPLPKPVWVDVATLPRIPKIKREDSAQVEGSRRNGHPGGMNSLAGNQSRQQTVNQQRSNSGQQGVNMGAQRQRSDRAGHSSSFCSSFSSSSSASSSGSVSSTATSASSSSVSFRISSSGNSWHVRRLGTSGAMLSSSKPPKPAQEEVAKRHHKTKQMLLASKSQTEEMPGKSKIYDPFDPTGSDSSDYGSDTDEPAQMNQSHLPSLGSGLGHTDCKKEETELPVKSENTDVKVEENTAVCVKVKEEPENDGHLHHLDERLRNSPKEAEMSGMSMHFHQSPKYIDFENAEGSGTSESVAGQTQCFKSNSTSSRHNDKRKTEAEVKSEPTDEASLDCKPVSSSAYKKQHCNDNDFPKRCHRSNSSSSDHVQRGETEQSSPGSHPRERRRTRSRSSSPCSKQQSQKKKKRSRSRSRDRGRSRSSSEERRRTKKHVRHRGESHDCDRHRRSKTKRHSPSRSRPRSLSRERSREQTWPKSSISSSSSSKEQVEGRSEGKKGERSRSQSKDRRTVSSRFSLSLVNKEPSQKLAQKKTLPDPGKEETKVQEIKYENASIKQESDCIRDSICGIVKMGSQESDNNVDKNRSLPMSKEIKQEKPWSPSAGQSQGAPEFKQENNAPYFCEEHGYKGIKTEGNHTQIEAEIEEHERVKSEEETTSALHLEERSEKVEMLDAIKEIKDEHIMTGQTHHSVSSCSRSNDLVEYSVDPNGAWVTDCSGIATASSSQFTTEAENNVVLDSPQRLYPVKQENDEDLTDEDFNVDSMLDCIDIKNETTKNAEVDAESFVLNAPLVKTELALEKQEVEPTAGVMGSKAKSQVKRVTWNLQESDSLPVEKTSKLALYKMKLKQDGARKAASNILSQSQVGATLSVDAVASTSVTVPGEVSDTSQGTSTAKGEDSSEEPSCKDKYMKKLHMQERAIEEVKLAIKPFYQKRDITKEEYKDILRKAVQKVCHSKSGEINPVKVANLVKAYVDKYKYARKHKKGEECTSSQEAESSKEVNT</sequence>
<dbReference type="SUPFAM" id="SSF57903">
    <property type="entry name" value="FYVE/PHD zinc finger"/>
    <property type="match status" value="1"/>
</dbReference>
<dbReference type="Pfam" id="PF00628">
    <property type="entry name" value="PHD"/>
    <property type="match status" value="1"/>
</dbReference>
<dbReference type="SUPFAM" id="SSF57850">
    <property type="entry name" value="RING/U-box"/>
    <property type="match status" value="1"/>
</dbReference>
<feature type="compositionally biased region" description="Basic and acidic residues" evidence="5">
    <location>
        <begin position="1537"/>
        <end position="1546"/>
    </location>
</feature>
<feature type="compositionally biased region" description="Basic residues" evidence="5">
    <location>
        <begin position="349"/>
        <end position="366"/>
    </location>
</feature>
<feature type="compositionally biased region" description="Basic and acidic residues" evidence="5">
    <location>
        <begin position="1223"/>
        <end position="1240"/>
    </location>
</feature>
<keyword evidence="1" id="KW-0479">Metal-binding</keyword>
<dbReference type="Ensembl" id="ENSDCDT00010048160.1">
    <property type="protein sequence ID" value="ENSDCDP00010038511.1"/>
    <property type="gene ID" value="ENSDCDG00010024907.1"/>
</dbReference>
<feature type="compositionally biased region" description="Polar residues" evidence="5">
    <location>
        <begin position="689"/>
        <end position="717"/>
    </location>
</feature>
<feature type="compositionally biased region" description="Low complexity" evidence="5">
    <location>
        <begin position="338"/>
        <end position="348"/>
    </location>
</feature>
<dbReference type="GeneID" id="114767160"/>
<feature type="domain" description="PHD-type" evidence="6">
    <location>
        <begin position="180"/>
        <end position="230"/>
    </location>
</feature>
<keyword evidence="3" id="KW-0862">Zinc</keyword>
<feature type="compositionally biased region" description="Basic and acidic residues" evidence="5">
    <location>
        <begin position="1177"/>
        <end position="1189"/>
    </location>
</feature>
<reference evidence="8" key="2">
    <citation type="submission" date="2025-08" db="UniProtKB">
        <authorList>
            <consortium name="Ensembl"/>
        </authorList>
    </citation>
    <scope>IDENTIFICATION</scope>
</reference>
<dbReference type="RefSeq" id="XP_028814566.1">
    <property type="nucleotide sequence ID" value="XM_028958733.1"/>
</dbReference>
<dbReference type="InterPro" id="IPR047157">
    <property type="entry name" value="PHRF1/Atg35"/>
</dbReference>
<keyword evidence="9" id="KW-1185">Reference proteome</keyword>
<feature type="compositionally biased region" description="Low complexity" evidence="5">
    <location>
        <begin position="1037"/>
        <end position="1046"/>
    </location>
</feature>
<dbReference type="InterPro" id="IPR013083">
    <property type="entry name" value="Znf_RING/FYVE/PHD"/>
</dbReference>
<reference evidence="8" key="3">
    <citation type="submission" date="2025-09" db="UniProtKB">
        <authorList>
            <consortium name="Ensembl"/>
        </authorList>
    </citation>
    <scope>IDENTIFICATION</scope>
</reference>
<evidence type="ECO:0000256" key="4">
    <source>
        <dbReference type="PROSITE-ProRule" id="PRU00175"/>
    </source>
</evidence>
<organism evidence="8 9">
    <name type="scientific">Denticeps clupeoides</name>
    <name type="common">denticle herring</name>
    <dbReference type="NCBI Taxonomy" id="299321"/>
    <lineage>
        <taxon>Eukaryota</taxon>
        <taxon>Metazoa</taxon>
        <taxon>Chordata</taxon>
        <taxon>Craniata</taxon>
        <taxon>Vertebrata</taxon>
        <taxon>Euteleostomi</taxon>
        <taxon>Actinopterygii</taxon>
        <taxon>Neopterygii</taxon>
        <taxon>Teleostei</taxon>
        <taxon>Clupei</taxon>
        <taxon>Clupeiformes</taxon>
        <taxon>Denticipitoidei</taxon>
        <taxon>Denticipitidae</taxon>
        <taxon>Denticeps</taxon>
    </lineage>
</organism>
<evidence type="ECO:0000313" key="8">
    <source>
        <dbReference type="Ensembl" id="ENSDCDP00010038511.1"/>
    </source>
</evidence>
<dbReference type="PROSITE" id="PS00518">
    <property type="entry name" value="ZF_RING_1"/>
    <property type="match status" value="1"/>
</dbReference>
<dbReference type="InterPro" id="IPR001841">
    <property type="entry name" value="Znf_RING"/>
</dbReference>
<dbReference type="CDD" id="cd15536">
    <property type="entry name" value="PHD_PHRF1"/>
    <property type="match status" value="1"/>
</dbReference>
<feature type="compositionally biased region" description="Low complexity" evidence="5">
    <location>
        <begin position="555"/>
        <end position="587"/>
    </location>
</feature>
<feature type="compositionally biased region" description="Basic and acidic residues" evidence="5">
    <location>
        <begin position="1057"/>
        <end position="1072"/>
    </location>
</feature>
<feature type="region of interest" description="Disordered" evidence="5">
    <location>
        <begin position="321"/>
        <end position="371"/>
    </location>
</feature>
<dbReference type="InterPro" id="IPR001965">
    <property type="entry name" value="Znf_PHD"/>
</dbReference>
<dbReference type="Proteomes" id="UP000694580">
    <property type="component" value="Chromosome 17"/>
</dbReference>
<dbReference type="SMART" id="SM00249">
    <property type="entry name" value="PHD"/>
    <property type="match status" value="1"/>
</dbReference>
<feature type="compositionally biased region" description="Basic and acidic residues" evidence="5">
    <location>
        <begin position="963"/>
        <end position="973"/>
    </location>
</feature>
<evidence type="ECO:0000256" key="1">
    <source>
        <dbReference type="ARBA" id="ARBA00022723"/>
    </source>
</evidence>
<evidence type="ECO:0000256" key="2">
    <source>
        <dbReference type="ARBA" id="ARBA00022771"/>
    </source>
</evidence>
<feature type="compositionally biased region" description="Basic and acidic residues" evidence="5">
    <location>
        <begin position="859"/>
        <end position="876"/>
    </location>
</feature>
<feature type="compositionally biased region" description="Polar residues" evidence="5">
    <location>
        <begin position="588"/>
        <end position="607"/>
    </location>
</feature>
<feature type="compositionally biased region" description="Basic residues" evidence="5">
    <location>
        <begin position="1090"/>
        <end position="1107"/>
    </location>
</feature>
<feature type="compositionally biased region" description="Basic and acidic residues" evidence="5">
    <location>
        <begin position="888"/>
        <end position="914"/>
    </location>
</feature>
<dbReference type="GeneTree" id="ENSGT00950000183205"/>
<reference evidence="8 9" key="1">
    <citation type="submission" date="2020-06" db="EMBL/GenBank/DDBJ databases">
        <authorList>
            <consortium name="Wellcome Sanger Institute Data Sharing"/>
        </authorList>
    </citation>
    <scope>NUCLEOTIDE SEQUENCE [LARGE SCALE GENOMIC DNA]</scope>
</reference>
<feature type="compositionally biased region" description="Low complexity" evidence="5">
    <location>
        <begin position="726"/>
        <end position="767"/>
    </location>
</feature>
<dbReference type="PANTHER" id="PTHR12618:SF20">
    <property type="entry name" value="PHD AND RING FINGER DOMAIN-CONTAINING PROTEIN 1"/>
    <property type="match status" value="1"/>
</dbReference>
<evidence type="ECO:0000256" key="3">
    <source>
        <dbReference type="ARBA" id="ARBA00022833"/>
    </source>
</evidence>
<dbReference type="Gene3D" id="3.30.40.10">
    <property type="entry name" value="Zinc/RING finger domain, C3HC4 (zinc finger)"/>
    <property type="match status" value="2"/>
</dbReference>
<feature type="region of interest" description="Disordered" evidence="5">
    <location>
        <begin position="1217"/>
        <end position="1261"/>
    </location>
</feature>
<evidence type="ECO:0000259" key="7">
    <source>
        <dbReference type="PROSITE" id="PS50089"/>
    </source>
</evidence>
<evidence type="ECO:0000313" key="9">
    <source>
        <dbReference type="Proteomes" id="UP000694580"/>
    </source>
</evidence>
<dbReference type="RefSeq" id="XP_028814565.1">
    <property type="nucleotide sequence ID" value="XM_028958732.1"/>
</dbReference>
<feature type="compositionally biased region" description="Basic and acidic residues" evidence="5">
    <location>
        <begin position="810"/>
        <end position="822"/>
    </location>
</feature>
<dbReference type="SMART" id="SM00184">
    <property type="entry name" value="RING"/>
    <property type="match status" value="2"/>
</dbReference>
<feature type="region of interest" description="Disordered" evidence="5">
    <location>
        <begin position="888"/>
        <end position="1189"/>
    </location>
</feature>
<feature type="region of interest" description="Disordered" evidence="5">
    <location>
        <begin position="666"/>
        <end position="876"/>
    </location>
</feature>
<dbReference type="InterPro" id="IPR019787">
    <property type="entry name" value="Znf_PHD-finger"/>
</dbReference>
<dbReference type="Pfam" id="PF23030">
    <property type="entry name" value="SCAF11-like_C"/>
    <property type="match status" value="1"/>
</dbReference>
<feature type="compositionally biased region" description="Low complexity" evidence="5">
    <location>
        <begin position="244"/>
        <end position="264"/>
    </location>
</feature>
<gene>
    <name evidence="8" type="primary">PHRF1</name>
</gene>
<feature type="compositionally biased region" description="Low complexity" evidence="5">
    <location>
        <begin position="527"/>
        <end position="547"/>
    </location>
</feature>
<dbReference type="GO" id="GO:0008270">
    <property type="term" value="F:zinc ion binding"/>
    <property type="evidence" value="ECO:0007669"/>
    <property type="project" value="UniProtKB-KW"/>
</dbReference>
<feature type="region of interest" description="Disordered" evidence="5">
    <location>
        <begin position="527"/>
        <end position="632"/>
    </location>
</feature>
<dbReference type="InterPro" id="IPR057031">
    <property type="entry name" value="SFR19-like_C"/>
</dbReference>
<feature type="compositionally biased region" description="Polar residues" evidence="5">
    <location>
        <begin position="936"/>
        <end position="957"/>
    </location>
</feature>
<dbReference type="InterPro" id="IPR019786">
    <property type="entry name" value="Zinc_finger_PHD-type_CS"/>
</dbReference>
<feature type="compositionally biased region" description="Acidic residues" evidence="5">
    <location>
        <begin position="29"/>
        <end position="70"/>
    </location>
</feature>